<gene>
    <name evidence="2" type="ORF">SAMN02745245_00381</name>
</gene>
<dbReference type="Pfam" id="PF14355">
    <property type="entry name" value="Abi_C"/>
    <property type="match status" value="1"/>
</dbReference>
<proteinExistence type="predicted"/>
<keyword evidence="3" id="KW-1185">Reference proteome</keyword>
<feature type="domain" description="Abortive infection protein-like C-terminal" evidence="1">
    <location>
        <begin position="193"/>
        <end position="272"/>
    </location>
</feature>
<evidence type="ECO:0000313" key="2">
    <source>
        <dbReference type="EMBL" id="SHH02677.1"/>
    </source>
</evidence>
<dbReference type="InterPro" id="IPR026001">
    <property type="entry name" value="Abi-like_C"/>
</dbReference>
<evidence type="ECO:0000313" key="3">
    <source>
        <dbReference type="Proteomes" id="UP000184032"/>
    </source>
</evidence>
<dbReference type="EMBL" id="FQXI01000001">
    <property type="protein sequence ID" value="SHH02677.1"/>
    <property type="molecule type" value="Genomic_DNA"/>
</dbReference>
<accession>A0A1M5PLS3</accession>
<dbReference type="AlphaFoldDB" id="A0A1M5PLS3"/>
<name>A0A1M5PLS3_9FIRM</name>
<sequence>MDPITKLPLNDTIAVAIAKMIDDSQIVPKREPSHYDIECEFNRSGLSNADPKQAGKVVGKAKRVRAVLTWSIDNNLIAGEKLVYLLLTLVKSVGGFRKESPNFVGIEGIENLKVAFKSEGYQLFSDGSISSLVLDNLRNIEKHKVLRTYAERAIKGADDAALLVGTSKDLMEAVSAFILQSKLGHYSNQTNFPTLLGQAFITLGLATSEEVPKPNEPAQKRVERALYELACSINKLRNKEGTGHGRPFLSMVSEDEAKMAIKSMGLISEYLLSKLEETE</sequence>
<reference evidence="2 3" key="1">
    <citation type="submission" date="2016-11" db="EMBL/GenBank/DDBJ databases">
        <authorList>
            <person name="Jaros S."/>
            <person name="Januszkiewicz K."/>
            <person name="Wedrychowicz H."/>
        </authorList>
    </citation>
    <scope>NUCLEOTIDE SEQUENCE [LARGE SCALE GENOMIC DNA]</scope>
    <source>
        <strain evidence="2 3">DSM 21120</strain>
    </source>
</reference>
<evidence type="ECO:0000259" key="1">
    <source>
        <dbReference type="Pfam" id="PF14355"/>
    </source>
</evidence>
<dbReference type="Proteomes" id="UP000184032">
    <property type="component" value="Unassembled WGS sequence"/>
</dbReference>
<organism evidence="2 3">
    <name type="scientific">Anaerosphaera aminiphila DSM 21120</name>
    <dbReference type="NCBI Taxonomy" id="1120995"/>
    <lineage>
        <taxon>Bacteria</taxon>
        <taxon>Bacillati</taxon>
        <taxon>Bacillota</taxon>
        <taxon>Tissierellia</taxon>
        <taxon>Tissierellales</taxon>
        <taxon>Peptoniphilaceae</taxon>
        <taxon>Anaerosphaera</taxon>
    </lineage>
</organism>
<protein>
    <submittedName>
        <fullName evidence="2">Abortive infection C-terminus</fullName>
    </submittedName>
</protein>